<dbReference type="RefSeq" id="WP_422921252.1">
    <property type="nucleotide sequence ID" value="NZ_JAMZEJ010000012.1"/>
</dbReference>
<proteinExistence type="predicted"/>
<dbReference type="Proteomes" id="UP001524547">
    <property type="component" value="Unassembled WGS sequence"/>
</dbReference>
<sequence>MLVLDAGIDQVTHGYEVSLVAQQSVGSDTPLNVLLVQLDAAVAADDRVVAETLISAIYDSCDGAMRSGVAGHAAGAHVMMLRR</sequence>
<gene>
    <name evidence="1" type="ORF">NFI88_16815</name>
</gene>
<evidence type="ECO:0000313" key="2">
    <source>
        <dbReference type="Proteomes" id="UP001524547"/>
    </source>
</evidence>
<evidence type="ECO:0000313" key="1">
    <source>
        <dbReference type="EMBL" id="MCQ8242489.1"/>
    </source>
</evidence>
<name>A0ABT1W3C5_9PROT</name>
<organism evidence="1 2">
    <name type="scientific">Rhizosaccharibacter radicis</name>
    <dbReference type="NCBI Taxonomy" id="2782605"/>
    <lineage>
        <taxon>Bacteria</taxon>
        <taxon>Pseudomonadati</taxon>
        <taxon>Pseudomonadota</taxon>
        <taxon>Alphaproteobacteria</taxon>
        <taxon>Acetobacterales</taxon>
        <taxon>Acetobacteraceae</taxon>
        <taxon>Rhizosaccharibacter</taxon>
    </lineage>
</organism>
<protein>
    <submittedName>
        <fullName evidence="1">Uncharacterized protein</fullName>
    </submittedName>
</protein>
<reference evidence="1 2" key="1">
    <citation type="submission" date="2022-06" db="EMBL/GenBank/DDBJ databases">
        <title>Rhizosaccharibacter gen. nov. sp. nov. KSS12, endophytic bacteria isolated from sugarcane.</title>
        <authorList>
            <person name="Pitiwittayakul N."/>
        </authorList>
    </citation>
    <scope>NUCLEOTIDE SEQUENCE [LARGE SCALE GENOMIC DNA]</scope>
    <source>
        <strain evidence="1 2">KSS12</strain>
    </source>
</reference>
<dbReference type="EMBL" id="JAMZEJ010000012">
    <property type="protein sequence ID" value="MCQ8242489.1"/>
    <property type="molecule type" value="Genomic_DNA"/>
</dbReference>
<keyword evidence="2" id="KW-1185">Reference proteome</keyword>
<accession>A0ABT1W3C5</accession>
<comment type="caution">
    <text evidence="1">The sequence shown here is derived from an EMBL/GenBank/DDBJ whole genome shotgun (WGS) entry which is preliminary data.</text>
</comment>